<evidence type="ECO:0000313" key="8">
    <source>
        <dbReference type="EMBL" id="KAJ1983421.1"/>
    </source>
</evidence>
<dbReference type="OrthoDB" id="1436450at2759"/>
<keyword evidence="2 6" id="KW-0812">Transmembrane</keyword>
<feature type="transmembrane region" description="Helical" evidence="6">
    <location>
        <begin position="323"/>
        <end position="343"/>
    </location>
</feature>
<comment type="caution">
    <text evidence="8">The sequence shown here is derived from an EMBL/GenBank/DDBJ whole genome shotgun (WGS) entry which is preliminary data.</text>
</comment>
<name>A0A9W8B6H7_9FUNG</name>
<feature type="transmembrane region" description="Helical" evidence="6">
    <location>
        <begin position="15"/>
        <end position="37"/>
    </location>
</feature>
<dbReference type="SUPFAM" id="SSF103481">
    <property type="entry name" value="Multidrug resistance efflux transporter EmrE"/>
    <property type="match status" value="2"/>
</dbReference>
<dbReference type="PANTHER" id="PTHR23051">
    <property type="entry name" value="SOLUTE CARRIER FAMILY 35, MEMBER F5"/>
    <property type="match status" value="1"/>
</dbReference>
<evidence type="ECO:0000259" key="7">
    <source>
        <dbReference type="Pfam" id="PF00892"/>
    </source>
</evidence>
<comment type="subcellular location">
    <subcellularLocation>
        <location evidence="1">Membrane</location>
        <topology evidence="1">Multi-pass membrane protein</topology>
    </subcellularLocation>
</comment>
<keyword evidence="9" id="KW-1185">Reference proteome</keyword>
<protein>
    <recommendedName>
        <fullName evidence="7">EamA domain-containing protein</fullName>
    </recommendedName>
</protein>
<proteinExistence type="predicted"/>
<dbReference type="EMBL" id="JANBQB010000056">
    <property type="protein sequence ID" value="KAJ1983421.1"/>
    <property type="molecule type" value="Genomic_DNA"/>
</dbReference>
<evidence type="ECO:0000256" key="5">
    <source>
        <dbReference type="SAM" id="MobiDB-lite"/>
    </source>
</evidence>
<accession>A0A9W8B6H7</accession>
<dbReference type="InterPro" id="IPR037185">
    <property type="entry name" value="EmrE-like"/>
</dbReference>
<evidence type="ECO:0000256" key="2">
    <source>
        <dbReference type="ARBA" id="ARBA00022692"/>
    </source>
</evidence>
<feature type="transmembrane region" description="Helical" evidence="6">
    <location>
        <begin position="240"/>
        <end position="258"/>
    </location>
</feature>
<evidence type="ECO:0000256" key="4">
    <source>
        <dbReference type="ARBA" id="ARBA00023136"/>
    </source>
</evidence>
<dbReference type="PANTHER" id="PTHR23051:SF0">
    <property type="entry name" value="SOLUTE CARRIER FAMILY 35 MEMBER F5"/>
    <property type="match status" value="1"/>
</dbReference>
<feature type="region of interest" description="Disordered" evidence="5">
    <location>
        <begin position="68"/>
        <end position="96"/>
    </location>
</feature>
<dbReference type="AlphaFoldDB" id="A0A9W8B6H7"/>
<evidence type="ECO:0000256" key="3">
    <source>
        <dbReference type="ARBA" id="ARBA00022989"/>
    </source>
</evidence>
<feature type="transmembrane region" description="Helical" evidence="6">
    <location>
        <begin position="270"/>
        <end position="292"/>
    </location>
</feature>
<evidence type="ECO:0000256" key="1">
    <source>
        <dbReference type="ARBA" id="ARBA00004141"/>
    </source>
</evidence>
<feature type="transmembrane region" description="Helical" evidence="6">
    <location>
        <begin position="152"/>
        <end position="173"/>
    </location>
</feature>
<dbReference type="InterPro" id="IPR000620">
    <property type="entry name" value="EamA_dom"/>
</dbReference>
<keyword evidence="3 6" id="KW-1133">Transmembrane helix</keyword>
<evidence type="ECO:0000313" key="9">
    <source>
        <dbReference type="Proteomes" id="UP001151582"/>
    </source>
</evidence>
<dbReference type="Proteomes" id="UP001151582">
    <property type="component" value="Unassembled WGS sequence"/>
</dbReference>
<gene>
    <name evidence="8" type="ORF">H4R34_001296</name>
</gene>
<dbReference type="GO" id="GO:0000329">
    <property type="term" value="C:fungal-type vacuole membrane"/>
    <property type="evidence" value="ECO:0007669"/>
    <property type="project" value="TreeGrafter"/>
</dbReference>
<feature type="transmembrane region" description="Helical" evidence="6">
    <location>
        <begin position="298"/>
        <end position="316"/>
    </location>
</feature>
<feature type="domain" description="EamA" evidence="7">
    <location>
        <begin position="238"/>
        <end position="378"/>
    </location>
</feature>
<evidence type="ECO:0000256" key="6">
    <source>
        <dbReference type="SAM" id="Phobius"/>
    </source>
</evidence>
<organism evidence="8 9">
    <name type="scientific">Dimargaris verticillata</name>
    <dbReference type="NCBI Taxonomy" id="2761393"/>
    <lineage>
        <taxon>Eukaryota</taxon>
        <taxon>Fungi</taxon>
        <taxon>Fungi incertae sedis</taxon>
        <taxon>Zoopagomycota</taxon>
        <taxon>Kickxellomycotina</taxon>
        <taxon>Dimargaritomycetes</taxon>
        <taxon>Dimargaritales</taxon>
        <taxon>Dimargaritaceae</taxon>
        <taxon>Dimargaris</taxon>
    </lineage>
</organism>
<feature type="compositionally biased region" description="Polar residues" evidence="5">
    <location>
        <begin position="86"/>
        <end position="95"/>
    </location>
</feature>
<dbReference type="Pfam" id="PF00892">
    <property type="entry name" value="EamA"/>
    <property type="match status" value="2"/>
</dbReference>
<feature type="transmembrane region" description="Helical" evidence="6">
    <location>
        <begin position="363"/>
        <end position="379"/>
    </location>
</feature>
<feature type="domain" description="EamA" evidence="7">
    <location>
        <begin position="153"/>
        <end position="221"/>
    </location>
</feature>
<reference evidence="8" key="1">
    <citation type="submission" date="2022-07" db="EMBL/GenBank/DDBJ databases">
        <title>Phylogenomic reconstructions and comparative analyses of Kickxellomycotina fungi.</title>
        <authorList>
            <person name="Reynolds N.K."/>
            <person name="Stajich J.E."/>
            <person name="Barry K."/>
            <person name="Grigoriev I.V."/>
            <person name="Crous P."/>
            <person name="Smith M.E."/>
        </authorList>
    </citation>
    <scope>NUCLEOTIDE SEQUENCE</scope>
    <source>
        <strain evidence="8">RSA 567</strain>
    </source>
</reference>
<sequence>MSFMFQESDYNKPMFITYLNTASFTLYLFGTLGRTLWQRHRKPPPPSPPGVLAARNSTAALETGHRGAVSPLANAVNGEPLEPASAKSSLDTPRPSTDVKRSLLVAADGALNKADAKQVTDIAGGGHPADVDTESVAEPPVEKLSLKETGKLSLMFCLLWFAANATFNASLAHTSVSNGTILGSTSGLFTLLLGVIFRVEQLTVLRVVAVAASIGGVYLVTTGSEAADGSMPENHIVGDILAIISAFFYGCYTILIKFKIGSEDRVHMPDFLGFVGLFNTVLLWPLLLIFHYTGIETFALPPTGEMWGMIALNALIGTLLSDYLWLLAVLMTSPLVVTLGMALTNPLTMLGDIVFKGMMTTPPYWIGVALVLAGFLISNK</sequence>
<feature type="transmembrane region" description="Helical" evidence="6">
    <location>
        <begin position="179"/>
        <end position="197"/>
    </location>
</feature>
<keyword evidence="4 6" id="KW-0472">Membrane</keyword>
<feature type="transmembrane region" description="Helical" evidence="6">
    <location>
        <begin position="204"/>
        <end position="220"/>
    </location>
</feature>